<evidence type="ECO:0000313" key="3">
    <source>
        <dbReference type="Proteomes" id="UP001066276"/>
    </source>
</evidence>
<dbReference type="SUPFAM" id="SSF81321">
    <property type="entry name" value="Family A G protein-coupled receptor-like"/>
    <property type="match status" value="1"/>
</dbReference>
<keyword evidence="1" id="KW-1133">Transmembrane helix</keyword>
<protein>
    <submittedName>
        <fullName evidence="2">Uncharacterized protein</fullName>
    </submittedName>
</protein>
<sequence>MDRFSAPHTSLLCSGGPALSHLAASQPCAEHPDRARLTLVKLPSSRRFCLRKVQRNRVTGRARLPATQTNTNKKWKGGFYLEKHQRGGTFVCNEHHCYYVPIRPYFRNTVLLVSSALYLVVCWIPYTTTSFFDIFQEEVVPSLVEKISTWLILLTSVLNPWLTSLGQKKYRKAMQETWKKFKQASAHLEANPTPSTRETGLSLRSRLSLPGSTSQTAAHT</sequence>
<dbReference type="EMBL" id="JANPWB010000013">
    <property type="protein sequence ID" value="KAJ1104383.1"/>
    <property type="molecule type" value="Genomic_DNA"/>
</dbReference>
<accession>A0AAV7MTR5</accession>
<keyword evidence="3" id="KW-1185">Reference proteome</keyword>
<reference evidence="2" key="1">
    <citation type="journal article" date="2022" name="bioRxiv">
        <title>Sequencing and chromosome-scale assembly of the giantPleurodeles waltlgenome.</title>
        <authorList>
            <person name="Brown T."/>
            <person name="Elewa A."/>
            <person name="Iarovenko S."/>
            <person name="Subramanian E."/>
            <person name="Araus A.J."/>
            <person name="Petzold A."/>
            <person name="Susuki M."/>
            <person name="Suzuki K.-i.T."/>
            <person name="Hayashi T."/>
            <person name="Toyoda A."/>
            <person name="Oliveira C."/>
            <person name="Osipova E."/>
            <person name="Leigh N.D."/>
            <person name="Simon A."/>
            <person name="Yun M.H."/>
        </authorList>
    </citation>
    <scope>NUCLEOTIDE SEQUENCE</scope>
    <source>
        <strain evidence="2">20211129_DDA</strain>
        <tissue evidence="2">Liver</tissue>
    </source>
</reference>
<dbReference type="Proteomes" id="UP001066276">
    <property type="component" value="Chromosome 9"/>
</dbReference>
<gene>
    <name evidence="2" type="ORF">NDU88_001795</name>
</gene>
<name>A0AAV7MTR5_PLEWA</name>
<dbReference type="Gene3D" id="1.20.1070.10">
    <property type="entry name" value="Rhodopsin 7-helix transmembrane proteins"/>
    <property type="match status" value="1"/>
</dbReference>
<evidence type="ECO:0000313" key="2">
    <source>
        <dbReference type="EMBL" id="KAJ1104383.1"/>
    </source>
</evidence>
<organism evidence="2 3">
    <name type="scientific">Pleurodeles waltl</name>
    <name type="common">Iberian ribbed newt</name>
    <dbReference type="NCBI Taxonomy" id="8319"/>
    <lineage>
        <taxon>Eukaryota</taxon>
        <taxon>Metazoa</taxon>
        <taxon>Chordata</taxon>
        <taxon>Craniata</taxon>
        <taxon>Vertebrata</taxon>
        <taxon>Euteleostomi</taxon>
        <taxon>Amphibia</taxon>
        <taxon>Batrachia</taxon>
        <taxon>Caudata</taxon>
        <taxon>Salamandroidea</taxon>
        <taxon>Salamandridae</taxon>
        <taxon>Pleurodelinae</taxon>
        <taxon>Pleurodeles</taxon>
    </lineage>
</organism>
<keyword evidence="1" id="KW-0472">Membrane</keyword>
<proteinExistence type="predicted"/>
<feature type="transmembrane region" description="Helical" evidence="1">
    <location>
        <begin position="109"/>
        <end position="127"/>
    </location>
</feature>
<dbReference type="AlphaFoldDB" id="A0AAV7MTR5"/>
<comment type="caution">
    <text evidence="2">The sequence shown here is derived from an EMBL/GenBank/DDBJ whole genome shotgun (WGS) entry which is preliminary data.</text>
</comment>
<feature type="transmembrane region" description="Helical" evidence="1">
    <location>
        <begin position="147"/>
        <end position="165"/>
    </location>
</feature>
<evidence type="ECO:0000256" key="1">
    <source>
        <dbReference type="SAM" id="Phobius"/>
    </source>
</evidence>
<keyword evidence="1" id="KW-0812">Transmembrane</keyword>